<dbReference type="InterPro" id="IPR004681">
    <property type="entry name" value="TRAP_DctM"/>
</dbReference>
<reference evidence="9 10" key="1">
    <citation type="submission" date="2023-10" db="EMBL/GenBank/DDBJ databases">
        <authorList>
            <person name="Venkata Ramana C."/>
            <person name="Sasikala C."/>
            <person name="Dhurka M."/>
        </authorList>
    </citation>
    <scope>NUCLEOTIDE SEQUENCE [LARGE SCALE GENOMIC DNA]</scope>
    <source>
        <strain evidence="9 10">KCTC 32151</strain>
    </source>
</reference>
<evidence type="ECO:0000256" key="2">
    <source>
        <dbReference type="ARBA" id="ARBA00022475"/>
    </source>
</evidence>
<comment type="caution">
    <text evidence="9">The sequence shown here is derived from an EMBL/GenBank/DDBJ whole genome shotgun (WGS) entry which is preliminary data.</text>
</comment>
<feature type="transmembrane region" description="Helical" evidence="7">
    <location>
        <begin position="41"/>
        <end position="67"/>
    </location>
</feature>
<evidence type="ECO:0000256" key="5">
    <source>
        <dbReference type="ARBA" id="ARBA00022989"/>
    </source>
</evidence>
<dbReference type="RefSeq" id="WP_113156918.1">
    <property type="nucleotide sequence ID" value="NZ_JAWLIP010000006.1"/>
</dbReference>
<evidence type="ECO:0000256" key="6">
    <source>
        <dbReference type="ARBA" id="ARBA00023136"/>
    </source>
</evidence>
<dbReference type="PIRSF" id="PIRSF006066">
    <property type="entry name" value="HI0050"/>
    <property type="match status" value="1"/>
</dbReference>
<keyword evidence="4 7" id="KW-0812">Transmembrane</keyword>
<comment type="subcellular location">
    <subcellularLocation>
        <location evidence="1 7">Cell inner membrane</location>
        <topology evidence="1 7">Multi-pass membrane protein</topology>
    </subcellularLocation>
</comment>
<protein>
    <recommendedName>
        <fullName evidence="7">TRAP transporter large permease protein</fullName>
    </recommendedName>
</protein>
<feature type="transmembrane region" description="Helical" evidence="7">
    <location>
        <begin position="136"/>
        <end position="162"/>
    </location>
</feature>
<feature type="transmembrane region" description="Helical" evidence="7">
    <location>
        <begin position="314"/>
        <end position="339"/>
    </location>
</feature>
<dbReference type="PANTHER" id="PTHR33362">
    <property type="entry name" value="SIALIC ACID TRAP TRANSPORTER PERMEASE PROTEIN SIAT-RELATED"/>
    <property type="match status" value="1"/>
</dbReference>
<feature type="transmembrane region" description="Helical" evidence="7">
    <location>
        <begin position="216"/>
        <end position="236"/>
    </location>
</feature>
<comment type="similarity">
    <text evidence="7">Belongs to the TRAP transporter large permease family.</text>
</comment>
<dbReference type="Pfam" id="PF06808">
    <property type="entry name" value="DctM"/>
    <property type="match status" value="1"/>
</dbReference>
<organism evidence="9 10">
    <name type="scientific">Nitratireductor aquimarinus</name>
    <dbReference type="NCBI Taxonomy" id="889300"/>
    <lineage>
        <taxon>Bacteria</taxon>
        <taxon>Pseudomonadati</taxon>
        <taxon>Pseudomonadota</taxon>
        <taxon>Alphaproteobacteria</taxon>
        <taxon>Hyphomicrobiales</taxon>
        <taxon>Phyllobacteriaceae</taxon>
        <taxon>Nitratireductor</taxon>
    </lineage>
</organism>
<keyword evidence="10" id="KW-1185">Reference proteome</keyword>
<dbReference type="Proteomes" id="UP001185659">
    <property type="component" value="Unassembled WGS sequence"/>
</dbReference>
<evidence type="ECO:0000313" key="10">
    <source>
        <dbReference type="Proteomes" id="UP001185659"/>
    </source>
</evidence>
<keyword evidence="5 7" id="KW-1133">Transmembrane helix</keyword>
<evidence type="ECO:0000259" key="8">
    <source>
        <dbReference type="Pfam" id="PF06808"/>
    </source>
</evidence>
<proteinExistence type="inferred from homology"/>
<keyword evidence="7" id="KW-0813">Transport</keyword>
<evidence type="ECO:0000313" key="9">
    <source>
        <dbReference type="EMBL" id="MDV6227531.1"/>
    </source>
</evidence>
<feature type="transmembrane region" description="Helical" evidence="7">
    <location>
        <begin position="168"/>
        <end position="195"/>
    </location>
</feature>
<feature type="transmembrane region" description="Helical" evidence="7">
    <location>
        <begin position="272"/>
        <end position="294"/>
    </location>
</feature>
<feature type="transmembrane region" description="Helical" evidence="7">
    <location>
        <begin position="7"/>
        <end position="35"/>
    </location>
</feature>
<evidence type="ECO:0000256" key="3">
    <source>
        <dbReference type="ARBA" id="ARBA00022519"/>
    </source>
</evidence>
<evidence type="ECO:0000256" key="1">
    <source>
        <dbReference type="ARBA" id="ARBA00004429"/>
    </source>
</evidence>
<dbReference type="InterPro" id="IPR010656">
    <property type="entry name" value="DctM"/>
</dbReference>
<comment type="caution">
    <text evidence="7">Lacks conserved residue(s) required for the propagation of feature annotation.</text>
</comment>
<keyword evidence="6 7" id="KW-0472">Membrane</keyword>
<feature type="transmembrane region" description="Helical" evidence="7">
    <location>
        <begin position="242"/>
        <end position="260"/>
    </location>
</feature>
<evidence type="ECO:0000256" key="7">
    <source>
        <dbReference type="RuleBase" id="RU369079"/>
    </source>
</evidence>
<evidence type="ECO:0000256" key="4">
    <source>
        <dbReference type="ARBA" id="ARBA00022692"/>
    </source>
</evidence>
<gene>
    <name evidence="9" type="ORF">R2G56_14620</name>
</gene>
<name>A0ABU4AMR4_9HYPH</name>
<dbReference type="PANTHER" id="PTHR33362:SF2">
    <property type="entry name" value="TRAP TRANSPORTER LARGE PERMEASE PROTEIN"/>
    <property type="match status" value="1"/>
</dbReference>
<keyword evidence="3 7" id="KW-0997">Cell inner membrane</keyword>
<accession>A0ABU4AMR4</accession>
<comment type="function">
    <text evidence="7">Part of the tripartite ATP-independent periplasmic (TRAP) transport system.</text>
</comment>
<feature type="transmembrane region" description="Helical" evidence="7">
    <location>
        <begin position="79"/>
        <end position="97"/>
    </location>
</feature>
<keyword evidence="2" id="KW-1003">Cell membrane</keyword>
<feature type="domain" description="TRAP C4-dicarboxylate transport system permease DctM subunit" evidence="8">
    <location>
        <begin position="7"/>
        <end position="416"/>
    </location>
</feature>
<sequence>MNEALILLSMFAMIAIGLPIAVSILASALAGLWLLNGHLGFLNAALSIFDGATSFPLIAIPLFILAGALMNTGGISTRLIAFVSALIGFIRGGLAMVNVGVSMFFAEISGSAVADVAATGSVLIPAMKKRGYNPRFAAAITSSSASLAIIIPPSIPMILYGALSNTSIVQLFVAGIVPGVLGGFLLMALSYYFAVRYNLPREDGFSLPRLWHATKDAAWALVLPIIILGGIFGGLVTATEGAGLAVVTALFIGVFIYREIDLGRLYHSLVEGVVQTAVVMLLVASSAVLGLYLTETELPQRLAQGILSITTNKLIVLMIINVFLLFLGMILHGAAAIILTVPIFMPLVHQLGIDPVQFGILLTLNIALGQQTPPVASVLVTSCSIAKTDVWSTTKTNLPFIAVLMLVLLLVTYVPPVSLGLVDAFYDR</sequence>
<dbReference type="NCBIfam" id="TIGR00786">
    <property type="entry name" value="dctM"/>
    <property type="match status" value="1"/>
</dbReference>
<comment type="subunit">
    <text evidence="7">The complex comprises the extracytoplasmic solute receptor protein and the two transmembrane proteins.</text>
</comment>
<dbReference type="EMBL" id="JAWLIP010000006">
    <property type="protein sequence ID" value="MDV6227531.1"/>
    <property type="molecule type" value="Genomic_DNA"/>
</dbReference>
<feature type="transmembrane region" description="Helical" evidence="7">
    <location>
        <begin position="400"/>
        <end position="426"/>
    </location>
</feature>